<dbReference type="PANTHER" id="PTHR41286">
    <property type="entry name" value="HNH NUCLEASE YAJD-RELATED"/>
    <property type="match status" value="1"/>
</dbReference>
<name>A0A069AM91_CLODI</name>
<dbReference type="GO" id="GO:0008270">
    <property type="term" value="F:zinc ion binding"/>
    <property type="evidence" value="ECO:0007669"/>
    <property type="project" value="InterPro"/>
</dbReference>
<keyword evidence="2" id="KW-0378">Hydrolase</keyword>
<evidence type="ECO:0000313" key="6">
    <source>
        <dbReference type="EMBL" id="CDS90429.1"/>
    </source>
</evidence>
<dbReference type="PANTHER" id="PTHR41286:SF1">
    <property type="entry name" value="HNH NUCLEASE YAJD-RELATED"/>
    <property type="match status" value="1"/>
</dbReference>
<evidence type="ECO:0000256" key="4">
    <source>
        <dbReference type="ARBA" id="ARBA00040194"/>
    </source>
</evidence>
<dbReference type="RefSeq" id="WP_011572943.1">
    <property type="nucleotide sequence ID" value="NZ_BIOA01000026.1"/>
</dbReference>
<dbReference type="InterPro" id="IPR002711">
    <property type="entry name" value="HNH"/>
</dbReference>
<sequence>MAREFSRSFYNSKAWKECRQSIIKKYLGLCAECGKLGEEVHHIKYLTPANIHDVEITLGEENLILLCKDCHSKKHKSKKDITRTGLKFNEKGELISI</sequence>
<dbReference type="GO" id="GO:0016787">
    <property type="term" value="F:hydrolase activity"/>
    <property type="evidence" value="ECO:0007669"/>
    <property type="project" value="UniProtKB-KW"/>
</dbReference>
<keyword evidence="6" id="KW-0255">Endonuclease</keyword>
<evidence type="ECO:0000259" key="5">
    <source>
        <dbReference type="Pfam" id="PF01844"/>
    </source>
</evidence>
<dbReference type="Pfam" id="PF01844">
    <property type="entry name" value="HNH"/>
    <property type="match status" value="1"/>
</dbReference>
<dbReference type="GO" id="GO:0004519">
    <property type="term" value="F:endonuclease activity"/>
    <property type="evidence" value="ECO:0007669"/>
    <property type="project" value="UniProtKB-KW"/>
</dbReference>
<dbReference type="EMBL" id="LK932540">
    <property type="protein sequence ID" value="CDS90429.1"/>
    <property type="molecule type" value="Genomic_DNA"/>
</dbReference>
<evidence type="ECO:0000256" key="2">
    <source>
        <dbReference type="ARBA" id="ARBA00022801"/>
    </source>
</evidence>
<proteinExistence type="inferred from homology"/>
<keyword evidence="1" id="KW-0540">Nuclease</keyword>
<accession>A0A069AM91</accession>
<dbReference type="AlphaFoldDB" id="A0A069AM91"/>
<protein>
    <recommendedName>
        <fullName evidence="4">Putative HNH nuclease YajD</fullName>
    </recommendedName>
</protein>
<feature type="domain" description="HNH" evidence="5">
    <location>
        <begin position="30"/>
        <end position="76"/>
    </location>
</feature>
<gene>
    <name evidence="6" type="ORF">BN1096_840027</name>
</gene>
<evidence type="ECO:0000256" key="3">
    <source>
        <dbReference type="ARBA" id="ARBA00038412"/>
    </source>
</evidence>
<dbReference type="GO" id="GO:0003676">
    <property type="term" value="F:nucleic acid binding"/>
    <property type="evidence" value="ECO:0007669"/>
    <property type="project" value="InterPro"/>
</dbReference>
<organism evidence="6">
    <name type="scientific">Clostridioides difficile</name>
    <name type="common">Peptoclostridium difficile</name>
    <dbReference type="NCBI Taxonomy" id="1496"/>
    <lineage>
        <taxon>Bacteria</taxon>
        <taxon>Bacillati</taxon>
        <taxon>Bacillota</taxon>
        <taxon>Clostridia</taxon>
        <taxon>Peptostreptococcales</taxon>
        <taxon>Peptostreptococcaceae</taxon>
        <taxon>Clostridioides</taxon>
    </lineage>
</organism>
<dbReference type="Gene3D" id="1.10.30.50">
    <property type="match status" value="1"/>
</dbReference>
<dbReference type="GO" id="GO:0005829">
    <property type="term" value="C:cytosol"/>
    <property type="evidence" value="ECO:0007669"/>
    <property type="project" value="TreeGrafter"/>
</dbReference>
<dbReference type="PATRIC" id="fig|1496.854.peg.1805"/>
<evidence type="ECO:0000256" key="1">
    <source>
        <dbReference type="ARBA" id="ARBA00022722"/>
    </source>
</evidence>
<comment type="similarity">
    <text evidence="3">Belongs to the HNH nuclease family.</text>
</comment>
<reference evidence="6" key="1">
    <citation type="submission" date="2014-07" db="EMBL/GenBank/DDBJ databases">
        <authorList>
            <person name="Monot Marc"/>
        </authorList>
    </citation>
    <scope>NUCLEOTIDE SEQUENCE</scope>
</reference>